<evidence type="ECO:0000313" key="11">
    <source>
        <dbReference type="Proteomes" id="UP001206925"/>
    </source>
</evidence>
<evidence type="ECO:0000256" key="2">
    <source>
        <dbReference type="ARBA" id="ARBA00013229"/>
    </source>
</evidence>
<accession>A0AAD5D1C5</accession>
<dbReference type="SUPFAM" id="SSF51126">
    <property type="entry name" value="Pectin lyase-like"/>
    <property type="match status" value="1"/>
</dbReference>
<keyword evidence="3 8" id="KW-0378">Hydrolase</keyword>
<dbReference type="EMBL" id="JAMZMK010006056">
    <property type="protein sequence ID" value="KAI7750934.1"/>
    <property type="molecule type" value="Genomic_DNA"/>
</dbReference>
<keyword evidence="5" id="KW-0961">Cell wall biogenesis/degradation</keyword>
<evidence type="ECO:0000256" key="7">
    <source>
        <dbReference type="PROSITE-ProRule" id="PRU10040"/>
    </source>
</evidence>
<dbReference type="InterPro" id="IPR012334">
    <property type="entry name" value="Pectin_lyas_fold"/>
</dbReference>
<proteinExistence type="predicted"/>
<evidence type="ECO:0000256" key="1">
    <source>
        <dbReference type="ARBA" id="ARBA00005184"/>
    </source>
</evidence>
<evidence type="ECO:0000256" key="4">
    <source>
        <dbReference type="ARBA" id="ARBA00023085"/>
    </source>
</evidence>
<dbReference type="EC" id="3.1.1.11" evidence="2 8"/>
<comment type="caution">
    <text evidence="10">The sequence shown here is derived from an EMBL/GenBank/DDBJ whole genome shotgun (WGS) entry which is preliminary data.</text>
</comment>
<dbReference type="AlphaFoldDB" id="A0AAD5D1C5"/>
<dbReference type="GO" id="GO:0030599">
    <property type="term" value="F:pectinesterase activity"/>
    <property type="evidence" value="ECO:0007669"/>
    <property type="project" value="UniProtKB-UniRule"/>
</dbReference>
<keyword evidence="11" id="KW-1185">Reference proteome</keyword>
<evidence type="ECO:0000256" key="6">
    <source>
        <dbReference type="ARBA" id="ARBA00047928"/>
    </source>
</evidence>
<protein>
    <recommendedName>
        <fullName evidence="2 8">Pectinesterase</fullName>
        <ecNumber evidence="2 8">3.1.1.11</ecNumber>
    </recommendedName>
</protein>
<dbReference type="GO" id="GO:0045490">
    <property type="term" value="P:pectin catabolic process"/>
    <property type="evidence" value="ECO:0007669"/>
    <property type="project" value="UniProtKB-UniRule"/>
</dbReference>
<keyword evidence="4 8" id="KW-0063">Aspartyl esterase</keyword>
<comment type="pathway">
    <text evidence="1 8">Glycan metabolism; pectin degradation; 2-dehydro-3-deoxy-D-gluconate from pectin: step 1/5.</text>
</comment>
<dbReference type="PROSITE" id="PS00503">
    <property type="entry name" value="PECTINESTERASE_2"/>
    <property type="match status" value="1"/>
</dbReference>
<evidence type="ECO:0000256" key="8">
    <source>
        <dbReference type="RuleBase" id="RU000589"/>
    </source>
</evidence>
<dbReference type="PANTHER" id="PTHR31707">
    <property type="entry name" value="PECTINESTERASE"/>
    <property type="match status" value="1"/>
</dbReference>
<evidence type="ECO:0000259" key="9">
    <source>
        <dbReference type="Pfam" id="PF01095"/>
    </source>
</evidence>
<dbReference type="InterPro" id="IPR000070">
    <property type="entry name" value="Pectinesterase_cat"/>
</dbReference>
<dbReference type="Pfam" id="PF01095">
    <property type="entry name" value="Pectinesterase"/>
    <property type="match status" value="1"/>
</dbReference>
<evidence type="ECO:0000256" key="3">
    <source>
        <dbReference type="ARBA" id="ARBA00022801"/>
    </source>
</evidence>
<organism evidence="10 11">
    <name type="scientific">Ambrosia artemisiifolia</name>
    <name type="common">Common ragweed</name>
    <dbReference type="NCBI Taxonomy" id="4212"/>
    <lineage>
        <taxon>Eukaryota</taxon>
        <taxon>Viridiplantae</taxon>
        <taxon>Streptophyta</taxon>
        <taxon>Embryophyta</taxon>
        <taxon>Tracheophyta</taxon>
        <taxon>Spermatophyta</taxon>
        <taxon>Magnoliopsida</taxon>
        <taxon>eudicotyledons</taxon>
        <taxon>Gunneridae</taxon>
        <taxon>Pentapetalae</taxon>
        <taxon>asterids</taxon>
        <taxon>campanulids</taxon>
        <taxon>Asterales</taxon>
        <taxon>Asteraceae</taxon>
        <taxon>Asteroideae</taxon>
        <taxon>Heliantheae alliance</taxon>
        <taxon>Heliantheae</taxon>
        <taxon>Ambrosia</taxon>
    </lineage>
</organism>
<feature type="domain" description="Pectinesterase catalytic" evidence="9">
    <location>
        <begin position="2"/>
        <end position="133"/>
    </location>
</feature>
<dbReference type="GO" id="GO:0042545">
    <property type="term" value="P:cell wall modification"/>
    <property type="evidence" value="ECO:0007669"/>
    <property type="project" value="UniProtKB-UniRule"/>
</dbReference>
<sequence>MVIVYTKQGLYEENVEIPSYKTNIVIFGEGSDMTMITGNRSVMDGWTTFRFATVVVSGEGFLAHDIGFHNLAGPEKHQAIVLRIKADFAAVYRCSISSYQDTFYAHSSRQFYRECDIYGAIDYIFGNATMVFRRQLKRTGAR</sequence>
<dbReference type="InterPro" id="IPR033131">
    <property type="entry name" value="Pectinesterase_Asp_AS"/>
</dbReference>
<name>A0AAD5D1C5_AMBAR</name>
<feature type="active site" evidence="7">
    <location>
        <position position="122"/>
    </location>
</feature>
<gene>
    <name evidence="10" type="ORF">M8C21_026915</name>
</gene>
<evidence type="ECO:0000256" key="5">
    <source>
        <dbReference type="ARBA" id="ARBA00023316"/>
    </source>
</evidence>
<dbReference type="Gene3D" id="2.160.20.10">
    <property type="entry name" value="Single-stranded right-handed beta-helix, Pectin lyase-like"/>
    <property type="match status" value="1"/>
</dbReference>
<dbReference type="Proteomes" id="UP001206925">
    <property type="component" value="Unassembled WGS sequence"/>
</dbReference>
<evidence type="ECO:0000313" key="10">
    <source>
        <dbReference type="EMBL" id="KAI7750934.1"/>
    </source>
</evidence>
<dbReference type="InterPro" id="IPR011050">
    <property type="entry name" value="Pectin_lyase_fold/virulence"/>
</dbReference>
<comment type="catalytic activity">
    <reaction evidence="6 8">
        <text>[(1-&gt;4)-alpha-D-galacturonosyl methyl ester](n) + n H2O = [(1-&gt;4)-alpha-D-galacturonosyl](n) + n methanol + n H(+)</text>
        <dbReference type="Rhea" id="RHEA:22380"/>
        <dbReference type="Rhea" id="RHEA-COMP:14570"/>
        <dbReference type="Rhea" id="RHEA-COMP:14573"/>
        <dbReference type="ChEBI" id="CHEBI:15377"/>
        <dbReference type="ChEBI" id="CHEBI:15378"/>
        <dbReference type="ChEBI" id="CHEBI:17790"/>
        <dbReference type="ChEBI" id="CHEBI:140522"/>
        <dbReference type="ChEBI" id="CHEBI:140523"/>
        <dbReference type="EC" id="3.1.1.11"/>
    </reaction>
</comment>
<reference evidence="10" key="1">
    <citation type="submission" date="2022-06" db="EMBL/GenBank/DDBJ databases">
        <title>Uncovering the hologenomic basis of an extraordinary plant invasion.</title>
        <authorList>
            <person name="Bieker V.C."/>
            <person name="Martin M.D."/>
            <person name="Gilbert T."/>
            <person name="Hodgins K."/>
            <person name="Battlay P."/>
            <person name="Petersen B."/>
            <person name="Wilson J."/>
        </authorList>
    </citation>
    <scope>NUCLEOTIDE SEQUENCE</scope>
    <source>
        <strain evidence="10">AA19_3_7</strain>
        <tissue evidence="10">Leaf</tissue>
    </source>
</reference>